<keyword evidence="1" id="KW-0472">Membrane</keyword>
<dbReference type="KEGG" id="naci:NUH88_20950"/>
<dbReference type="Gene3D" id="3.30.1330.60">
    <property type="entry name" value="OmpA-like domain"/>
    <property type="match status" value="1"/>
</dbReference>
<dbReference type="PROSITE" id="PS51123">
    <property type="entry name" value="OMPA_2"/>
    <property type="match status" value="1"/>
</dbReference>
<feature type="compositionally biased region" description="Pro residues" evidence="2">
    <location>
        <begin position="92"/>
        <end position="101"/>
    </location>
</feature>
<evidence type="ECO:0000313" key="4">
    <source>
        <dbReference type="EMBL" id="UUX49848.1"/>
    </source>
</evidence>
<dbReference type="InterPro" id="IPR050330">
    <property type="entry name" value="Bact_OuterMem_StrucFunc"/>
</dbReference>
<dbReference type="InterPro" id="IPR036737">
    <property type="entry name" value="OmpA-like_sf"/>
</dbReference>
<dbReference type="Pfam" id="PF00691">
    <property type="entry name" value="OmpA"/>
    <property type="match status" value="1"/>
</dbReference>
<dbReference type="GO" id="GO:0016020">
    <property type="term" value="C:membrane"/>
    <property type="evidence" value="ECO:0007669"/>
    <property type="project" value="UniProtKB-UniRule"/>
</dbReference>
<feature type="compositionally biased region" description="Low complexity" evidence="2">
    <location>
        <begin position="208"/>
        <end position="223"/>
    </location>
</feature>
<evidence type="ECO:0000256" key="2">
    <source>
        <dbReference type="SAM" id="MobiDB-lite"/>
    </source>
</evidence>
<feature type="compositionally biased region" description="Basic and acidic residues" evidence="2">
    <location>
        <begin position="56"/>
        <end position="69"/>
    </location>
</feature>
<dbReference type="AlphaFoldDB" id="A0A9J7AR46"/>
<dbReference type="Proteomes" id="UP001060336">
    <property type="component" value="Chromosome"/>
</dbReference>
<accession>A0A9J7AR46</accession>
<dbReference type="RefSeq" id="WP_257768723.1">
    <property type="nucleotide sequence ID" value="NZ_CP102480.1"/>
</dbReference>
<proteinExistence type="predicted"/>
<feature type="compositionally biased region" description="Low complexity" evidence="2">
    <location>
        <begin position="72"/>
        <end position="90"/>
    </location>
</feature>
<feature type="domain" description="OmpA-like" evidence="3">
    <location>
        <begin position="272"/>
        <end position="393"/>
    </location>
</feature>
<name>A0A9J7AR46_9PROT</name>
<evidence type="ECO:0000256" key="1">
    <source>
        <dbReference type="PROSITE-ProRule" id="PRU00473"/>
    </source>
</evidence>
<feature type="compositionally biased region" description="Polar residues" evidence="2">
    <location>
        <begin position="173"/>
        <end position="188"/>
    </location>
</feature>
<feature type="region of interest" description="Disordered" evidence="2">
    <location>
        <begin position="16"/>
        <end position="243"/>
    </location>
</feature>
<dbReference type="InterPro" id="IPR006665">
    <property type="entry name" value="OmpA-like"/>
</dbReference>
<dbReference type="PANTHER" id="PTHR30329">
    <property type="entry name" value="STATOR ELEMENT OF FLAGELLAR MOTOR COMPLEX"/>
    <property type="match status" value="1"/>
</dbReference>
<dbReference type="CDD" id="cd07185">
    <property type="entry name" value="OmpA_C-like"/>
    <property type="match status" value="1"/>
</dbReference>
<sequence>MPDALNPVEWYEDSTEAIGGWFSDEDAEKTGDSGAYPNVGSVPEKPTAASSSAERSAVREQLVADRENAQYDDSASAASVADASATSSVSPGPAPSTPEPIKPIRMTATDEATKQVEPEPARNLPSRTTSGGTDTAQRSSLWPNAPVPDSAGDRAVTSAQVGDPVVRSGRPSAGSTTMTGRSSASAATRTEVPVVEADPVPNASADISAPAPEPAAQQVASVPETAPEPVQLPEPSAGTVELTPPSGEFNFSDPSVIVDESALPGEYGTYAGAQGGSYQAGIIRFSNGSARLSSADQGVIRELVPLIRDYNATVEIVGHASSRTRNMDPFEHKLVNFEISLQRANAVAAALINAGAPSERISVQAVGDSQPVSSEAMPAGEADNRRAEIYLIY</sequence>
<organism evidence="4 5">
    <name type="scientific">Nisaea acidiphila</name>
    <dbReference type="NCBI Taxonomy" id="1862145"/>
    <lineage>
        <taxon>Bacteria</taxon>
        <taxon>Pseudomonadati</taxon>
        <taxon>Pseudomonadota</taxon>
        <taxon>Alphaproteobacteria</taxon>
        <taxon>Rhodospirillales</taxon>
        <taxon>Thalassobaculaceae</taxon>
        <taxon>Nisaea</taxon>
    </lineage>
</organism>
<evidence type="ECO:0000313" key="5">
    <source>
        <dbReference type="Proteomes" id="UP001060336"/>
    </source>
</evidence>
<dbReference type="EMBL" id="CP102480">
    <property type="protein sequence ID" value="UUX49848.1"/>
    <property type="molecule type" value="Genomic_DNA"/>
</dbReference>
<gene>
    <name evidence="4" type="ORF">NUH88_20950</name>
</gene>
<protein>
    <submittedName>
        <fullName evidence="4">OmpA family protein</fullName>
    </submittedName>
</protein>
<keyword evidence="5" id="KW-1185">Reference proteome</keyword>
<feature type="compositionally biased region" description="Basic and acidic residues" evidence="2">
    <location>
        <begin position="111"/>
        <end position="120"/>
    </location>
</feature>
<evidence type="ECO:0000259" key="3">
    <source>
        <dbReference type="PROSITE" id="PS51123"/>
    </source>
</evidence>
<reference evidence="4" key="1">
    <citation type="submission" date="2022-08" db="EMBL/GenBank/DDBJ databases">
        <title>Nisaea acidiphila sp. nov., isolated from a marine algal debris and emended description of the genus Nisaea Urios et al. 2008.</title>
        <authorList>
            <person name="Kwon K."/>
        </authorList>
    </citation>
    <scope>NUCLEOTIDE SEQUENCE</scope>
    <source>
        <strain evidence="4">MEBiC11861</strain>
    </source>
</reference>
<dbReference type="PANTHER" id="PTHR30329:SF21">
    <property type="entry name" value="LIPOPROTEIN YIAD-RELATED"/>
    <property type="match status" value="1"/>
</dbReference>
<dbReference type="SUPFAM" id="SSF103088">
    <property type="entry name" value="OmpA-like"/>
    <property type="match status" value="1"/>
</dbReference>
<feature type="compositionally biased region" description="Polar residues" evidence="2">
    <location>
        <begin position="125"/>
        <end position="142"/>
    </location>
</feature>